<evidence type="ECO:0000256" key="2">
    <source>
        <dbReference type="ARBA" id="ARBA00022679"/>
    </source>
</evidence>
<organism evidence="5 6">
    <name type="scientific">Helicoverpa armigera</name>
    <name type="common">Cotton bollworm</name>
    <name type="synonym">Heliothis armigera</name>
    <dbReference type="NCBI Taxonomy" id="29058"/>
    <lineage>
        <taxon>Eukaryota</taxon>
        <taxon>Metazoa</taxon>
        <taxon>Ecdysozoa</taxon>
        <taxon>Arthropoda</taxon>
        <taxon>Hexapoda</taxon>
        <taxon>Insecta</taxon>
        <taxon>Pterygota</taxon>
        <taxon>Neoptera</taxon>
        <taxon>Endopterygota</taxon>
        <taxon>Lepidoptera</taxon>
        <taxon>Glossata</taxon>
        <taxon>Ditrysia</taxon>
        <taxon>Noctuoidea</taxon>
        <taxon>Noctuidae</taxon>
        <taxon>Heliothinae</taxon>
        <taxon>Helicoverpa</taxon>
    </lineage>
</organism>
<dbReference type="InterPro" id="IPR036589">
    <property type="entry name" value="HCY_dom_sf"/>
</dbReference>
<dbReference type="GO" id="GO:0008168">
    <property type="term" value="F:methyltransferase activity"/>
    <property type="evidence" value="ECO:0007669"/>
    <property type="project" value="UniProtKB-KW"/>
</dbReference>
<evidence type="ECO:0000256" key="3">
    <source>
        <dbReference type="ARBA" id="ARBA00034478"/>
    </source>
</evidence>
<dbReference type="EMBL" id="KZ150090">
    <property type="protein sequence ID" value="PZC73695.1"/>
    <property type="molecule type" value="Genomic_DNA"/>
</dbReference>
<dbReference type="InterPro" id="IPR003726">
    <property type="entry name" value="HCY_dom"/>
</dbReference>
<protein>
    <recommendedName>
        <fullName evidence="4">Hcy-binding domain-containing protein</fullName>
    </recommendedName>
</protein>
<reference evidence="5 6" key="1">
    <citation type="journal article" date="2017" name="BMC Biol.">
        <title>Genomic innovations, transcriptional plasticity and gene loss underlying the evolution and divergence of two highly polyphagous and invasive Helicoverpa pest species.</title>
        <authorList>
            <person name="Pearce S.L."/>
            <person name="Clarke D.F."/>
            <person name="East P.D."/>
            <person name="Elfekih S."/>
            <person name="Gordon K.H."/>
            <person name="Jermiin L.S."/>
            <person name="McGaughran A."/>
            <person name="Oakeshott J.G."/>
            <person name="Papanikolaou A."/>
            <person name="Perera O.P."/>
            <person name="Rane R.V."/>
            <person name="Richards S."/>
            <person name="Tay W.T."/>
            <person name="Walsh T.K."/>
            <person name="Anderson A."/>
            <person name="Anderson C.J."/>
            <person name="Asgari S."/>
            <person name="Board P.G."/>
            <person name="Bretschneider A."/>
            <person name="Campbell P.M."/>
            <person name="Chertemps T."/>
            <person name="Christeller J.T."/>
            <person name="Coppin C.W."/>
            <person name="Downes S.J."/>
            <person name="Duan G."/>
            <person name="Farnsworth C.A."/>
            <person name="Good R.T."/>
            <person name="Han L.B."/>
            <person name="Han Y.C."/>
            <person name="Hatje K."/>
            <person name="Horne I."/>
            <person name="Huang Y.P."/>
            <person name="Hughes D.S."/>
            <person name="Jacquin-Joly E."/>
            <person name="James W."/>
            <person name="Jhangiani S."/>
            <person name="Kollmar M."/>
            <person name="Kuwar S.S."/>
            <person name="Li S."/>
            <person name="Liu N.Y."/>
            <person name="Maibeche M.T."/>
            <person name="Miller J.R."/>
            <person name="Montagne N."/>
            <person name="Perry T."/>
            <person name="Qu J."/>
            <person name="Song S.V."/>
            <person name="Sutton G.G."/>
            <person name="Vogel H."/>
            <person name="Walenz B.P."/>
            <person name="Xu W."/>
            <person name="Zhang H.J."/>
            <person name="Zou Z."/>
            <person name="Batterham P."/>
            <person name="Edwards O.R."/>
            <person name="Feyereisen R."/>
            <person name="Gibbs R.A."/>
            <person name="Heckel D.G."/>
            <person name="McGrath A."/>
            <person name="Robin C."/>
            <person name="Scherer S.E."/>
            <person name="Worley K.C."/>
            <person name="Wu Y.D."/>
        </authorList>
    </citation>
    <scope>NUCLEOTIDE SEQUENCE [LARGE SCALE GENOMIC DNA]</scope>
    <source>
        <strain evidence="5">Harm_GR_Male_#8</strain>
        <tissue evidence="5">Whole organism</tissue>
    </source>
</reference>
<keyword evidence="1" id="KW-0489">Methyltransferase</keyword>
<evidence type="ECO:0000256" key="1">
    <source>
        <dbReference type="ARBA" id="ARBA00022603"/>
    </source>
</evidence>
<name>A0A2W1BJ12_HELAM</name>
<dbReference type="AlphaFoldDB" id="A0A2W1BJ12"/>
<evidence type="ECO:0000313" key="6">
    <source>
        <dbReference type="Proteomes" id="UP000249218"/>
    </source>
</evidence>
<evidence type="ECO:0000259" key="4">
    <source>
        <dbReference type="Pfam" id="PF02574"/>
    </source>
</evidence>
<sequence length="75" mass="8916">MFVALRCSNSWIDRDKCEAVEVFVQEWLDLGVRYVGGCCRTYAADVSRIRNQVHCWRDRWRFQAKYPDAQNNNAQ</sequence>
<gene>
    <name evidence="5" type="primary">HaOG208966</name>
    <name evidence="5" type="ORF">B5X24_HaOG208966</name>
</gene>
<dbReference type="SUPFAM" id="SSF82282">
    <property type="entry name" value="Homocysteine S-methyltransferase"/>
    <property type="match status" value="1"/>
</dbReference>
<dbReference type="Gene3D" id="3.20.20.330">
    <property type="entry name" value="Homocysteine-binding-like domain"/>
    <property type="match status" value="1"/>
</dbReference>
<feature type="domain" description="Hcy-binding" evidence="4">
    <location>
        <begin position="19"/>
        <end position="53"/>
    </location>
</feature>
<dbReference type="OrthoDB" id="261426at2759"/>
<dbReference type="Proteomes" id="UP000249218">
    <property type="component" value="Unassembled WGS sequence"/>
</dbReference>
<keyword evidence="6" id="KW-1185">Reference proteome</keyword>
<keyword evidence="2" id="KW-0808">Transferase</keyword>
<dbReference type="GO" id="GO:0032259">
    <property type="term" value="P:methylation"/>
    <property type="evidence" value="ECO:0007669"/>
    <property type="project" value="UniProtKB-KW"/>
</dbReference>
<dbReference type="Pfam" id="PF02574">
    <property type="entry name" value="S-methyl_trans"/>
    <property type="match status" value="1"/>
</dbReference>
<evidence type="ECO:0000313" key="5">
    <source>
        <dbReference type="EMBL" id="PZC73695.1"/>
    </source>
</evidence>
<proteinExistence type="predicted"/>
<accession>A0A2W1BJ12</accession>
<comment type="pathway">
    <text evidence="3">Amino-acid biosynthesis; L-methionine biosynthesis via de novo pathway.</text>
</comment>